<keyword evidence="4" id="KW-1185">Reference proteome</keyword>
<keyword evidence="2" id="KW-0812">Transmembrane</keyword>
<organism evidence="3 4">
    <name type="scientific">Streptomyces capoamus</name>
    <dbReference type="NCBI Taxonomy" id="68183"/>
    <lineage>
        <taxon>Bacteria</taxon>
        <taxon>Bacillati</taxon>
        <taxon>Actinomycetota</taxon>
        <taxon>Actinomycetes</taxon>
        <taxon>Kitasatosporales</taxon>
        <taxon>Streptomycetaceae</taxon>
        <taxon>Streptomyces</taxon>
    </lineage>
</organism>
<sequence>MPASSRDRYSVGAPAPRSPHCRAPRRSVLFFAFAFAVIADPVSSVAYAIEAALRALHGDLALLLPTMSLVIGLVVVVTANYWQLVRRFPKGGGAAARAFGPRAARVGCGGAVRTFPGT</sequence>
<comment type="caution">
    <text evidence="3">The sequence shown here is derived from an EMBL/GenBank/DDBJ whole genome shotgun (WGS) entry which is preliminary data.</text>
</comment>
<reference evidence="4" key="1">
    <citation type="journal article" date="2019" name="Int. J. Syst. Evol. Microbiol.">
        <title>The Global Catalogue of Microorganisms (GCM) 10K type strain sequencing project: providing services to taxonomists for standard genome sequencing and annotation.</title>
        <authorList>
            <consortium name="The Broad Institute Genomics Platform"/>
            <consortium name="The Broad Institute Genome Sequencing Center for Infectious Disease"/>
            <person name="Wu L."/>
            <person name="Ma J."/>
        </authorList>
    </citation>
    <scope>NUCLEOTIDE SEQUENCE [LARGE SCALE GENOMIC DNA]</scope>
    <source>
        <strain evidence="4">JCM 4253</strain>
    </source>
</reference>
<protein>
    <submittedName>
        <fullName evidence="3">Uncharacterized protein</fullName>
    </submittedName>
</protein>
<accession>A0A919EWC0</accession>
<feature type="region of interest" description="Disordered" evidence="1">
    <location>
        <begin position="1"/>
        <end position="20"/>
    </location>
</feature>
<dbReference type="AlphaFoldDB" id="A0A919EWC0"/>
<evidence type="ECO:0000256" key="2">
    <source>
        <dbReference type="SAM" id="Phobius"/>
    </source>
</evidence>
<gene>
    <name evidence="3" type="ORF">GCM10018980_31550</name>
</gene>
<proteinExistence type="predicted"/>
<evidence type="ECO:0000313" key="3">
    <source>
        <dbReference type="EMBL" id="GHG50003.1"/>
    </source>
</evidence>
<dbReference type="Proteomes" id="UP000619355">
    <property type="component" value="Unassembled WGS sequence"/>
</dbReference>
<feature type="transmembrane region" description="Helical" evidence="2">
    <location>
        <begin position="61"/>
        <end position="82"/>
    </location>
</feature>
<feature type="transmembrane region" description="Helical" evidence="2">
    <location>
        <begin position="27"/>
        <end position="49"/>
    </location>
</feature>
<name>A0A919EWC0_9ACTN</name>
<evidence type="ECO:0000256" key="1">
    <source>
        <dbReference type="SAM" id="MobiDB-lite"/>
    </source>
</evidence>
<keyword evidence="2" id="KW-0472">Membrane</keyword>
<keyword evidence="2" id="KW-1133">Transmembrane helix</keyword>
<dbReference type="EMBL" id="BNBF01000008">
    <property type="protein sequence ID" value="GHG50003.1"/>
    <property type="molecule type" value="Genomic_DNA"/>
</dbReference>
<evidence type="ECO:0000313" key="4">
    <source>
        <dbReference type="Proteomes" id="UP000619355"/>
    </source>
</evidence>
<dbReference type="RefSeq" id="WP_229899799.1">
    <property type="nucleotide sequence ID" value="NZ_BNBF01000008.1"/>
</dbReference>